<dbReference type="InterPro" id="IPR011990">
    <property type="entry name" value="TPR-like_helical_dom_sf"/>
</dbReference>
<dbReference type="GO" id="GO:0009279">
    <property type="term" value="C:cell outer membrane"/>
    <property type="evidence" value="ECO:0007669"/>
    <property type="project" value="UniProtKB-SubCell"/>
</dbReference>
<feature type="signal peptide" evidence="6">
    <location>
        <begin position="1"/>
        <end position="18"/>
    </location>
</feature>
<dbReference type="AlphaFoldDB" id="A0A1M4UQD1"/>
<evidence type="ECO:0000256" key="6">
    <source>
        <dbReference type="SAM" id="SignalP"/>
    </source>
</evidence>
<feature type="chain" id="PRO_5012454447" evidence="6">
    <location>
        <begin position="19"/>
        <end position="588"/>
    </location>
</feature>
<evidence type="ECO:0000256" key="3">
    <source>
        <dbReference type="ARBA" id="ARBA00022729"/>
    </source>
</evidence>
<dbReference type="PROSITE" id="PS51257">
    <property type="entry name" value="PROKAR_LIPOPROTEIN"/>
    <property type="match status" value="1"/>
</dbReference>
<dbReference type="Gene3D" id="1.25.40.390">
    <property type="match status" value="1"/>
</dbReference>
<evidence type="ECO:0000256" key="1">
    <source>
        <dbReference type="ARBA" id="ARBA00004442"/>
    </source>
</evidence>
<protein>
    <submittedName>
        <fullName evidence="8">SusD family protein</fullName>
    </submittedName>
</protein>
<evidence type="ECO:0000256" key="2">
    <source>
        <dbReference type="ARBA" id="ARBA00006275"/>
    </source>
</evidence>
<evidence type="ECO:0000256" key="5">
    <source>
        <dbReference type="ARBA" id="ARBA00023237"/>
    </source>
</evidence>
<dbReference type="STRING" id="1302690.BUE76_13575"/>
<keyword evidence="9" id="KW-1185">Reference proteome</keyword>
<dbReference type="RefSeq" id="WP_073039559.1">
    <property type="nucleotide sequence ID" value="NZ_FQUO01000002.1"/>
</dbReference>
<keyword evidence="4" id="KW-0472">Membrane</keyword>
<dbReference type="Pfam" id="PF07980">
    <property type="entry name" value="SusD_RagB"/>
    <property type="match status" value="1"/>
</dbReference>
<organism evidence="8 9">
    <name type="scientific">Cnuella takakiae</name>
    <dbReference type="NCBI Taxonomy" id="1302690"/>
    <lineage>
        <taxon>Bacteria</taxon>
        <taxon>Pseudomonadati</taxon>
        <taxon>Bacteroidota</taxon>
        <taxon>Chitinophagia</taxon>
        <taxon>Chitinophagales</taxon>
        <taxon>Chitinophagaceae</taxon>
        <taxon>Cnuella</taxon>
    </lineage>
</organism>
<dbReference type="Proteomes" id="UP000184368">
    <property type="component" value="Unassembled WGS sequence"/>
</dbReference>
<dbReference type="InterPro" id="IPR012944">
    <property type="entry name" value="SusD_RagB_dom"/>
</dbReference>
<feature type="domain" description="RagB/SusD" evidence="7">
    <location>
        <begin position="412"/>
        <end position="543"/>
    </location>
</feature>
<gene>
    <name evidence="8" type="ORF">SAMN05444008_10224</name>
</gene>
<keyword evidence="5" id="KW-0998">Cell outer membrane</keyword>
<name>A0A1M4UQD1_9BACT</name>
<comment type="subcellular location">
    <subcellularLocation>
        <location evidence="1">Cell outer membrane</location>
    </subcellularLocation>
</comment>
<reference evidence="8 9" key="1">
    <citation type="submission" date="2016-11" db="EMBL/GenBank/DDBJ databases">
        <authorList>
            <person name="Jaros S."/>
            <person name="Januszkiewicz K."/>
            <person name="Wedrychowicz H."/>
        </authorList>
    </citation>
    <scope>NUCLEOTIDE SEQUENCE [LARGE SCALE GENOMIC DNA]</scope>
    <source>
        <strain evidence="8 9">DSM 26897</strain>
    </source>
</reference>
<sequence length="588" mass="67250">MFQRFSFLGKRMVPLAMAAMALASCNKMLETEPQGVLSAQNYYRDVFDADAAVWGVYGKMMNLAKPYLLLNELRADLMQPTGNADQYLQQLSQHTVTPDNPYISPQPFYEVILNCNDVLENFDRMLAAKKLKVQEYNQRYADIAAIRSWVYLQLGIHYGAVPYVTRSLQQVREVQDQSLIPRLPFNQLLDSLVKTLEGLPSMEEYPTGSTLRTTVDQYNTQKFFINKYCLLGDLYLWRGKGADYRKAATAYRTIMQTATTQGASGDQYYSQYRIFQADVVTNNDLSVGYTRFRETDRTALVDNNTQGWRSIFARAIDNREASWEWIWALPFDKNFAPANPFVELFSPVGGRYLLKPSQAAVDMWNGQVQVNNFNYDARGQFSWRTVLGQPVIMKYLYNYLEPNTGLPLGTIYDKNSKWFLYRAATLHLRYAEAANRDGRRKLAYALVNNGIKAQYDNPATVDNTNEMQTFDAAPYDFDARQGDPPGPVFRAEWFRGVGIRGRAFVKNVPVNGDSTLAVENITIDEAALETAYEGHRWPDLVRVAKRRNDPAFLADRVYQKLLKDGVPGAAATRARLLNPDNWYLPFKW</sequence>
<dbReference type="SUPFAM" id="SSF48452">
    <property type="entry name" value="TPR-like"/>
    <property type="match status" value="1"/>
</dbReference>
<evidence type="ECO:0000313" key="8">
    <source>
        <dbReference type="EMBL" id="SHE58951.1"/>
    </source>
</evidence>
<keyword evidence="3 6" id="KW-0732">Signal</keyword>
<proteinExistence type="inferred from homology"/>
<evidence type="ECO:0000313" key="9">
    <source>
        <dbReference type="Proteomes" id="UP000184368"/>
    </source>
</evidence>
<comment type="similarity">
    <text evidence="2">Belongs to the SusD family.</text>
</comment>
<evidence type="ECO:0000256" key="4">
    <source>
        <dbReference type="ARBA" id="ARBA00023136"/>
    </source>
</evidence>
<dbReference type="EMBL" id="FQUO01000002">
    <property type="protein sequence ID" value="SHE58951.1"/>
    <property type="molecule type" value="Genomic_DNA"/>
</dbReference>
<accession>A0A1M4UQD1</accession>
<evidence type="ECO:0000259" key="7">
    <source>
        <dbReference type="Pfam" id="PF07980"/>
    </source>
</evidence>